<dbReference type="STRING" id="760192.Halhy_0597"/>
<keyword evidence="1" id="KW-0812">Transmembrane</keyword>
<dbReference type="AlphaFoldDB" id="F4L0J4"/>
<dbReference type="EMBL" id="CP002691">
    <property type="protein sequence ID" value="AEE48506.1"/>
    <property type="molecule type" value="Genomic_DNA"/>
</dbReference>
<name>F4L0J4_HALH1</name>
<proteinExistence type="predicted"/>
<keyword evidence="1" id="KW-0472">Membrane</keyword>
<feature type="transmembrane region" description="Helical" evidence="1">
    <location>
        <begin position="46"/>
        <end position="63"/>
    </location>
</feature>
<dbReference type="HOGENOM" id="CLU_139601_2_0_10"/>
<evidence type="ECO:0000313" key="2">
    <source>
        <dbReference type="EMBL" id="AEE48506.1"/>
    </source>
</evidence>
<sequence>MNRNWKRKGMFFLLALPAFFLLMGWVVMLLWNSTLASIAPVQTINYWQAIGLLILSRILFGGFRFGGPRGGGGVGHPKAQQWREKWINMSDEERERFKSEWKKRCKNP</sequence>
<protein>
    <submittedName>
        <fullName evidence="2">Uncharacterized protein</fullName>
    </submittedName>
</protein>
<dbReference type="Proteomes" id="UP000008461">
    <property type="component" value="Chromosome"/>
</dbReference>
<dbReference type="KEGG" id="hhy:Halhy_0597"/>
<evidence type="ECO:0000313" key="3">
    <source>
        <dbReference type="Proteomes" id="UP000008461"/>
    </source>
</evidence>
<gene>
    <name evidence="2" type="ordered locus">Halhy_0597</name>
</gene>
<reference key="2">
    <citation type="submission" date="2011-04" db="EMBL/GenBank/DDBJ databases">
        <title>Complete sequence of chromosome of Haliscomenobacter hydrossis DSM 1100.</title>
        <authorList>
            <consortium name="US DOE Joint Genome Institute (JGI-PGF)"/>
            <person name="Lucas S."/>
            <person name="Han J."/>
            <person name="Lapidus A."/>
            <person name="Bruce D."/>
            <person name="Goodwin L."/>
            <person name="Pitluck S."/>
            <person name="Peters L."/>
            <person name="Kyrpides N."/>
            <person name="Mavromatis K."/>
            <person name="Ivanova N."/>
            <person name="Ovchinnikova G."/>
            <person name="Pagani I."/>
            <person name="Daligault H."/>
            <person name="Detter J.C."/>
            <person name="Han C."/>
            <person name="Land M."/>
            <person name="Hauser L."/>
            <person name="Markowitz V."/>
            <person name="Cheng J.-F."/>
            <person name="Hugenholtz P."/>
            <person name="Woyke T."/>
            <person name="Wu D."/>
            <person name="Verbarg S."/>
            <person name="Frueling A."/>
            <person name="Brambilla E."/>
            <person name="Klenk H.-P."/>
            <person name="Eisen J.A."/>
        </authorList>
    </citation>
    <scope>NUCLEOTIDE SEQUENCE</scope>
    <source>
        <strain>DSM 1100</strain>
    </source>
</reference>
<organism evidence="2 3">
    <name type="scientific">Haliscomenobacter hydrossis (strain ATCC 27775 / DSM 1100 / LMG 10767 / O)</name>
    <dbReference type="NCBI Taxonomy" id="760192"/>
    <lineage>
        <taxon>Bacteria</taxon>
        <taxon>Pseudomonadati</taxon>
        <taxon>Bacteroidota</taxon>
        <taxon>Saprospiria</taxon>
        <taxon>Saprospirales</taxon>
        <taxon>Haliscomenobacteraceae</taxon>
        <taxon>Haliscomenobacter</taxon>
    </lineage>
</organism>
<reference evidence="2 3" key="1">
    <citation type="journal article" date="2011" name="Stand. Genomic Sci.">
        <title>Complete genome sequence of Haliscomenobacter hydrossis type strain (O).</title>
        <authorList>
            <consortium name="US DOE Joint Genome Institute (JGI-PGF)"/>
            <person name="Daligault H."/>
            <person name="Lapidus A."/>
            <person name="Zeytun A."/>
            <person name="Nolan M."/>
            <person name="Lucas S."/>
            <person name="Del Rio T.G."/>
            <person name="Tice H."/>
            <person name="Cheng J.F."/>
            <person name="Tapia R."/>
            <person name="Han C."/>
            <person name="Goodwin L."/>
            <person name="Pitluck S."/>
            <person name="Liolios K."/>
            <person name="Pagani I."/>
            <person name="Ivanova N."/>
            <person name="Huntemann M."/>
            <person name="Mavromatis K."/>
            <person name="Mikhailova N."/>
            <person name="Pati A."/>
            <person name="Chen A."/>
            <person name="Palaniappan K."/>
            <person name="Land M."/>
            <person name="Hauser L."/>
            <person name="Brambilla E.M."/>
            <person name="Rohde M."/>
            <person name="Verbarg S."/>
            <person name="Goker M."/>
            <person name="Bristow J."/>
            <person name="Eisen J.A."/>
            <person name="Markowitz V."/>
            <person name="Hugenholtz P."/>
            <person name="Kyrpides N.C."/>
            <person name="Klenk H.P."/>
            <person name="Woyke T."/>
        </authorList>
    </citation>
    <scope>NUCLEOTIDE SEQUENCE [LARGE SCALE GENOMIC DNA]</scope>
    <source>
        <strain evidence="3">ATCC 27775 / DSM 1100 / LMG 10767 / O</strain>
    </source>
</reference>
<keyword evidence="1" id="KW-1133">Transmembrane helix</keyword>
<dbReference type="eggNOG" id="ENOG50330EP">
    <property type="taxonomic scope" value="Bacteria"/>
</dbReference>
<evidence type="ECO:0000256" key="1">
    <source>
        <dbReference type="SAM" id="Phobius"/>
    </source>
</evidence>
<keyword evidence="3" id="KW-1185">Reference proteome</keyword>
<accession>F4L0J4</accession>